<keyword evidence="4" id="KW-1185">Reference proteome</keyword>
<evidence type="ECO:0000313" key="3">
    <source>
        <dbReference type="EMBL" id="EFQ24583.1"/>
    </source>
</evidence>
<dbReference type="Pfam" id="PF09587">
    <property type="entry name" value="PGA_cap"/>
    <property type="match status" value="1"/>
</dbReference>
<organism evidence="3 4">
    <name type="scientific">Aminomonas paucivorans DSM 12260</name>
    <dbReference type="NCBI Taxonomy" id="584708"/>
    <lineage>
        <taxon>Bacteria</taxon>
        <taxon>Thermotogati</taxon>
        <taxon>Synergistota</taxon>
        <taxon>Synergistia</taxon>
        <taxon>Synergistales</taxon>
        <taxon>Synergistaceae</taxon>
        <taxon>Aminomonas</taxon>
    </lineage>
</organism>
<name>E3CYY8_9BACT</name>
<dbReference type="CDD" id="cd07381">
    <property type="entry name" value="MPP_CapA"/>
    <property type="match status" value="1"/>
</dbReference>
<dbReference type="SMART" id="SM00854">
    <property type="entry name" value="PGA_cap"/>
    <property type="match status" value="1"/>
</dbReference>
<dbReference type="EMBL" id="CM001022">
    <property type="protein sequence ID" value="EFQ24583.1"/>
    <property type="molecule type" value="Genomic_DNA"/>
</dbReference>
<comment type="similarity">
    <text evidence="1">Belongs to the CapA family.</text>
</comment>
<dbReference type="InterPro" id="IPR052169">
    <property type="entry name" value="CW_Biosynth-Accessory"/>
</dbReference>
<dbReference type="HOGENOM" id="CLU_038823_0_0_0"/>
<feature type="domain" description="Capsule synthesis protein CapA" evidence="2">
    <location>
        <begin position="49"/>
        <end position="295"/>
    </location>
</feature>
<dbReference type="AlphaFoldDB" id="E3CYY8"/>
<evidence type="ECO:0000313" key="4">
    <source>
        <dbReference type="Proteomes" id="UP000005096"/>
    </source>
</evidence>
<sequence length="397" mass="42540">MGEVDTRRDSGRSRRFGGRVLFLAALAFLGVWGAGGFQAASAAPLPRVRLLAVGDVLVHEPQLEAARRGPDSWDFRPAFAPVAALLREGDLTVGNLEIPLGGEAGDYTGYPAFNAPDALGEALAWAGFDVLFTANNHCLDRGEAGALRTLEALDRLGLAHTGTFAAAEAPASLRVVRRGISFAFLAYTYGTNGVPVPPGVRVNRIDPERVAEDVRSARAASPDFVAVAFHYGPEYRTEPHPSQEEAVEAALGAGADLILGGHPHVLQRVDVLPPGRPGGTSRVVAWSLGNFVSSQRTLPRERGAVLEVEALRGADGVARIVRVGAVPLWVRFDRPGGRRRVEVLPLREKGDPEGSGRLDRVRRQVLDLLTRGARGQTPLRHDGRSWVLFEAPESKAP</sequence>
<dbReference type="Gene3D" id="3.60.21.10">
    <property type="match status" value="1"/>
</dbReference>
<accession>E3CYY8</accession>
<dbReference type="PANTHER" id="PTHR33393:SF12">
    <property type="entry name" value="CAPSULE BIOSYNTHESIS PROTEIN CAPA"/>
    <property type="match status" value="1"/>
</dbReference>
<evidence type="ECO:0000256" key="1">
    <source>
        <dbReference type="ARBA" id="ARBA00005662"/>
    </source>
</evidence>
<proteinExistence type="inferred from homology"/>
<dbReference type="SUPFAM" id="SSF56300">
    <property type="entry name" value="Metallo-dependent phosphatases"/>
    <property type="match status" value="1"/>
</dbReference>
<dbReference type="Proteomes" id="UP000005096">
    <property type="component" value="Chromosome"/>
</dbReference>
<gene>
    <name evidence="3" type="ORF">Apau_2172</name>
</gene>
<evidence type="ECO:0000259" key="2">
    <source>
        <dbReference type="SMART" id="SM00854"/>
    </source>
</evidence>
<dbReference type="PANTHER" id="PTHR33393">
    <property type="entry name" value="POLYGLUTAMINE SYNTHESIS ACCESSORY PROTEIN RV0574C-RELATED"/>
    <property type="match status" value="1"/>
</dbReference>
<dbReference type="eggNOG" id="COG2843">
    <property type="taxonomic scope" value="Bacteria"/>
</dbReference>
<dbReference type="InterPro" id="IPR029052">
    <property type="entry name" value="Metallo-depent_PP-like"/>
</dbReference>
<dbReference type="OrthoDB" id="9810906at2"/>
<reference evidence="3 4" key="1">
    <citation type="journal article" date="2010" name="Stand. Genomic Sci.">
        <title>Non-contiguous finished genome sequence of Aminomonas paucivorans type strain (GLU-3).</title>
        <authorList>
            <person name="Pitluck S."/>
            <person name="Yasawong M."/>
            <person name="Held B."/>
            <person name="Lapidus A."/>
            <person name="Nolan M."/>
            <person name="Copeland A."/>
            <person name="Lucas S."/>
            <person name="Del Rio T.G."/>
            <person name="Tice H."/>
            <person name="Cheng J.F."/>
            <person name="Chertkov O."/>
            <person name="Goodwin L."/>
            <person name="Tapia R."/>
            <person name="Han C."/>
            <person name="Liolios K."/>
            <person name="Ivanova N."/>
            <person name="Mavromatis K."/>
            <person name="Ovchinnikova G."/>
            <person name="Pati A."/>
            <person name="Chen A."/>
            <person name="Palaniappan K."/>
            <person name="Land M."/>
            <person name="Hauser L."/>
            <person name="Chang Y.J."/>
            <person name="Jeffries C.D."/>
            <person name="Pukall R."/>
            <person name="Spring S."/>
            <person name="Rohde M."/>
            <person name="Sikorski J."/>
            <person name="Goker M."/>
            <person name="Woyke T."/>
            <person name="Bristow J."/>
            <person name="Eisen J.A."/>
            <person name="Markowitz V."/>
            <person name="Hugenholtz P."/>
            <person name="Kyrpides N.C."/>
            <person name="Klenk H.P."/>
        </authorList>
    </citation>
    <scope>NUCLEOTIDE SEQUENCE [LARGE SCALE GENOMIC DNA]</scope>
    <source>
        <strain evidence="3 4">DSM 12260</strain>
    </source>
</reference>
<dbReference type="STRING" id="584708.Apau_2172"/>
<dbReference type="RefSeq" id="WP_006301824.1">
    <property type="nucleotide sequence ID" value="NZ_CM001022.1"/>
</dbReference>
<dbReference type="PaxDb" id="584708-Apau_2172"/>
<protein>
    <submittedName>
        <fullName evidence="3">Capsule synthesis protein, CapA</fullName>
    </submittedName>
</protein>
<dbReference type="InterPro" id="IPR019079">
    <property type="entry name" value="Capsule_synth_CapA"/>
</dbReference>